<dbReference type="Proteomes" id="UP000798662">
    <property type="component" value="Chromosome 2"/>
</dbReference>
<comment type="caution">
    <text evidence="1">The sequence shown here is derived from an EMBL/GenBank/DDBJ whole genome shotgun (WGS) entry which is preliminary data.</text>
</comment>
<gene>
    <name evidence="1" type="ORF">I4F81_006462</name>
</gene>
<proteinExistence type="predicted"/>
<evidence type="ECO:0000313" key="1">
    <source>
        <dbReference type="EMBL" id="KAK1863909.1"/>
    </source>
</evidence>
<keyword evidence="2" id="KW-1185">Reference proteome</keyword>
<sequence>MGSVGGAVPPPPPIPPPCVDAAWADLSIPPGAPAAAAGAGAVVYRARWCPPPQSLPAGSGGGCEDGGCAGGGGGGAAATSPIDVAVRRPRITSAEALERFGSEVALRTALPPHPHVLPLLAACRSPPTYFTVSPWAAGGSLFDALHVERRRPPASTVLSLLAHIAAGVEHLHRAGLVHRDLKTANVLLADAGRSVAVIADLDLLAPAGAVRVGRASGRGPSAGRLSHMVGTLAYMPPEVLTGAAAHGPPGDVYAWGVVANETAAAAVPYVDARMDVAALHTVLETRFNEVALRGAIVRDGLRPRLAAGMPAPLGALIAAAWSADAAARPTMTTVLAVLGSLGGGAGAPGPAWALPPLGEGETHWGGDADDAGARKLAALRLGDGDNAAAPPEEAAAVAAATAWATAWTARGGGGANPPWFTGTPREASPEGSPSAAAYTPTLTAGVAATSGDRGADRMEDRHVLLTPAADRPYLFAAVLDGHGGDGCADYVAARLDAAVAVGGGAAGGATAPPGARLGAALAALDARFRAAHPTDSSGATAVAALLTPPASLAVANIGDSRAVLYRSVAAAAAAGVPTVVPLSRDHVATDGAEAAAVAARGGTVSGGRVNGVLAVSRALGDAAVKPAAAADAEVVTTRLGPADEFLVLASDGLWDVVATVEVARLVRTTVRVAGMAARRLASLAVDRGCGDNVTVVVVYLTPVSTSPFVGDYHESRWEATPPEEVEKVQATTRLAALTAVINTGTIPVDEVCRSPSPEPIYDGRGKRVNTRAERARNVLEAERHKLVARLRVLDPTFRPPAGMRTPKTSVKVYIPTRKYPQVNFIGLILGPRGNTHKRLEKDYGCSVAIRGKGSVKDGRHRGPVSAEDEDDLHVVLSAEGADGAEKVAKCLDRVKTLITPIEDEKNDHKQQQLRELAALNGTLREGQDRLGGGPHANL</sequence>
<name>A0ACC3C1A3_PYRYE</name>
<reference evidence="1" key="1">
    <citation type="submission" date="2019-11" db="EMBL/GenBank/DDBJ databases">
        <title>Nori genome reveals adaptations in red seaweeds to the harsh intertidal environment.</title>
        <authorList>
            <person name="Wang D."/>
            <person name="Mao Y."/>
        </authorList>
    </citation>
    <scope>NUCLEOTIDE SEQUENCE</scope>
    <source>
        <tissue evidence="1">Gametophyte</tissue>
    </source>
</reference>
<protein>
    <submittedName>
        <fullName evidence="1">Uncharacterized protein</fullName>
    </submittedName>
</protein>
<evidence type="ECO:0000313" key="2">
    <source>
        <dbReference type="Proteomes" id="UP000798662"/>
    </source>
</evidence>
<organism evidence="1 2">
    <name type="scientific">Pyropia yezoensis</name>
    <name type="common">Susabi-nori</name>
    <name type="synonym">Porphyra yezoensis</name>
    <dbReference type="NCBI Taxonomy" id="2788"/>
    <lineage>
        <taxon>Eukaryota</taxon>
        <taxon>Rhodophyta</taxon>
        <taxon>Bangiophyceae</taxon>
        <taxon>Bangiales</taxon>
        <taxon>Bangiaceae</taxon>
        <taxon>Pyropia</taxon>
    </lineage>
</organism>
<dbReference type="EMBL" id="CM020619">
    <property type="protein sequence ID" value="KAK1863909.1"/>
    <property type="molecule type" value="Genomic_DNA"/>
</dbReference>
<accession>A0ACC3C1A3</accession>